<feature type="region of interest" description="Disordered" evidence="8">
    <location>
        <begin position="1"/>
        <end position="303"/>
    </location>
</feature>
<dbReference type="InterPro" id="IPR028094">
    <property type="entry name" value="RTC4_C"/>
</dbReference>
<protein>
    <recommendedName>
        <fullName evidence="5">Restriction of telomere capping protein 4</fullName>
    </recommendedName>
</protein>
<evidence type="ECO:0000256" key="4">
    <source>
        <dbReference type="ARBA" id="ARBA00009461"/>
    </source>
</evidence>
<keyword evidence="6" id="KW-0963">Cytoplasm</keyword>
<dbReference type="Proteomes" id="UP001337655">
    <property type="component" value="Unassembled WGS sequence"/>
</dbReference>
<comment type="function">
    <text evidence="1">May be involved in a process influencing telomere capping.</text>
</comment>
<dbReference type="RefSeq" id="XP_064660967.1">
    <property type="nucleotide sequence ID" value="XM_064801016.1"/>
</dbReference>
<dbReference type="GO" id="GO:0005737">
    <property type="term" value="C:cytoplasm"/>
    <property type="evidence" value="ECO:0007669"/>
    <property type="project" value="UniProtKB-SubCell"/>
</dbReference>
<feature type="compositionally biased region" description="Low complexity" evidence="8">
    <location>
        <begin position="286"/>
        <end position="299"/>
    </location>
</feature>
<dbReference type="Pfam" id="PF14474">
    <property type="entry name" value="RTC4"/>
    <property type="match status" value="1"/>
</dbReference>
<feature type="compositionally biased region" description="Low complexity" evidence="8">
    <location>
        <begin position="35"/>
        <end position="45"/>
    </location>
</feature>
<dbReference type="GO" id="GO:0005634">
    <property type="term" value="C:nucleus"/>
    <property type="evidence" value="ECO:0007669"/>
    <property type="project" value="UniProtKB-SubCell"/>
</dbReference>
<keyword evidence="7" id="KW-0539">Nucleus</keyword>
<evidence type="ECO:0000256" key="2">
    <source>
        <dbReference type="ARBA" id="ARBA00004123"/>
    </source>
</evidence>
<evidence type="ECO:0000313" key="10">
    <source>
        <dbReference type="EMBL" id="KAK5172123.1"/>
    </source>
</evidence>
<proteinExistence type="inferred from homology"/>
<dbReference type="PANTHER" id="PTHR41391:SF1">
    <property type="entry name" value="RESTRICTION OF TELOMERE CAPPING PROTEIN 4"/>
    <property type="match status" value="1"/>
</dbReference>
<comment type="similarity">
    <text evidence="4">Belongs to the RTC4 family.</text>
</comment>
<dbReference type="InterPro" id="IPR039024">
    <property type="entry name" value="RTC4"/>
</dbReference>
<dbReference type="PANTHER" id="PTHR41391">
    <property type="entry name" value="RESTRICTION OF TELOMERE CAPPING PROTEIN 4"/>
    <property type="match status" value="1"/>
</dbReference>
<keyword evidence="11" id="KW-1185">Reference proteome</keyword>
<evidence type="ECO:0000259" key="9">
    <source>
        <dbReference type="SMART" id="SM01312"/>
    </source>
</evidence>
<feature type="compositionally biased region" description="Polar residues" evidence="8">
    <location>
        <begin position="68"/>
        <end position="81"/>
    </location>
</feature>
<feature type="domain" description="Restriction of telomere capping protein 4 C-terminal" evidence="9">
    <location>
        <begin position="394"/>
        <end position="520"/>
    </location>
</feature>
<evidence type="ECO:0000256" key="1">
    <source>
        <dbReference type="ARBA" id="ARBA00002738"/>
    </source>
</evidence>
<dbReference type="EMBL" id="JAVRRT010000005">
    <property type="protein sequence ID" value="KAK5172123.1"/>
    <property type="molecule type" value="Genomic_DNA"/>
</dbReference>
<evidence type="ECO:0000256" key="5">
    <source>
        <dbReference type="ARBA" id="ARBA00015162"/>
    </source>
</evidence>
<gene>
    <name evidence="10" type="ORF">LTR77_003761</name>
</gene>
<evidence type="ECO:0000256" key="7">
    <source>
        <dbReference type="ARBA" id="ARBA00023242"/>
    </source>
</evidence>
<evidence type="ECO:0000256" key="6">
    <source>
        <dbReference type="ARBA" id="ARBA00022490"/>
    </source>
</evidence>
<sequence length="532" mass="58466">MPSLSRTSHRLLGTVGNKPYATQQDHHDPLPTPPASNSAASSASKTAEEEDIYGSPVSTDDEEPAPKATSTGRANAKSSTIGVDDERPKRPLFIVPKNAQPRRRDRIHTASERAALRQPTSDARTSDVKSRPQTSGFRHARNVETKSEQASPSAFKLPGSRDSPGTTGSKRSSDDDPSASEDDKPIFSSQGSFKRMKPSPNLHVKPFAASYSRKQNKYGKGSQRRDSKAHKSFNAPKPAEVQKEVAPAPKFAQPKGQDVFRFGSSGEQPQWQAVGGGTVHGHDADSLPSSPLSSAPSSPGVEEVPAPHLFPPTDYVSTVECAICGQQVDKVLREEFEDQFTGGRQLSYKWQQRFCTHHRRHVGEQQWETRQLPVIDWDGLEERMLGRDAHLLAVMDGTKPSYHRRQLEERSKERSRSAIEVVTDGVKRGMLVGYYGPRGERTMTEHIVTHLSDQLRAQAKKDDLIATAGVSGGVSGFVQAVLVPELAQQLVMEDMGIGTEEEARRLIAETAELGELIHPEAEERVREVVEVE</sequence>
<evidence type="ECO:0000256" key="3">
    <source>
        <dbReference type="ARBA" id="ARBA00004496"/>
    </source>
</evidence>
<evidence type="ECO:0000313" key="11">
    <source>
        <dbReference type="Proteomes" id="UP001337655"/>
    </source>
</evidence>
<dbReference type="AlphaFoldDB" id="A0AAV9PH69"/>
<comment type="subcellular location">
    <subcellularLocation>
        <location evidence="3">Cytoplasm</location>
    </subcellularLocation>
    <subcellularLocation>
        <location evidence="2">Nucleus</location>
    </subcellularLocation>
</comment>
<accession>A0AAV9PH69</accession>
<name>A0AAV9PH69_9PEZI</name>
<dbReference type="GeneID" id="89925107"/>
<evidence type="ECO:0000256" key="8">
    <source>
        <dbReference type="SAM" id="MobiDB-lite"/>
    </source>
</evidence>
<dbReference type="SMART" id="SM01312">
    <property type="entry name" value="RTC4"/>
    <property type="match status" value="1"/>
</dbReference>
<comment type="caution">
    <text evidence="10">The sequence shown here is derived from an EMBL/GenBank/DDBJ whole genome shotgun (WGS) entry which is preliminary data.</text>
</comment>
<reference evidence="10 11" key="1">
    <citation type="submission" date="2023-08" db="EMBL/GenBank/DDBJ databases">
        <title>Black Yeasts Isolated from many extreme environments.</title>
        <authorList>
            <person name="Coleine C."/>
            <person name="Stajich J.E."/>
            <person name="Selbmann L."/>
        </authorList>
    </citation>
    <scope>NUCLEOTIDE SEQUENCE [LARGE SCALE GENOMIC DNA]</scope>
    <source>
        <strain evidence="10 11">CCFEE 5935</strain>
    </source>
</reference>
<organism evidence="10 11">
    <name type="scientific">Saxophila tyrrhenica</name>
    <dbReference type="NCBI Taxonomy" id="1690608"/>
    <lineage>
        <taxon>Eukaryota</taxon>
        <taxon>Fungi</taxon>
        <taxon>Dikarya</taxon>
        <taxon>Ascomycota</taxon>
        <taxon>Pezizomycotina</taxon>
        <taxon>Dothideomycetes</taxon>
        <taxon>Dothideomycetidae</taxon>
        <taxon>Mycosphaerellales</taxon>
        <taxon>Extremaceae</taxon>
        <taxon>Saxophila</taxon>
    </lineage>
</organism>